<protein>
    <recommendedName>
        <fullName evidence="4">Secreted protein</fullName>
    </recommendedName>
</protein>
<dbReference type="EMBL" id="CM029039">
    <property type="protein sequence ID" value="KAG2640419.1"/>
    <property type="molecule type" value="Genomic_DNA"/>
</dbReference>
<accession>A0A8T0WAZ0</accession>
<evidence type="ECO:0000256" key="1">
    <source>
        <dbReference type="SAM" id="SignalP"/>
    </source>
</evidence>
<reference evidence="2 3" key="1">
    <citation type="submission" date="2020-05" db="EMBL/GenBank/DDBJ databases">
        <title>WGS assembly of Panicum virgatum.</title>
        <authorList>
            <person name="Lovell J.T."/>
            <person name="Jenkins J."/>
            <person name="Shu S."/>
            <person name="Juenger T.E."/>
            <person name="Schmutz J."/>
        </authorList>
    </citation>
    <scope>NUCLEOTIDE SEQUENCE [LARGE SCALE GENOMIC DNA]</scope>
    <source>
        <strain evidence="3">cv. AP13</strain>
    </source>
</reference>
<sequence length="126" mass="14717">MCMFCFNFFFLWMCAFTSRNSIIVIGIRKCRISLNVHVKCFTSNVATTVLWISRSLYYLYISWYCKQYCVPVRSRQQLMEMLAEHAVGVGPSPFAFCHPRVNKTCRRARVDLLHSSLPDFITKAVE</sequence>
<dbReference type="AlphaFoldDB" id="A0A8T0WAZ0"/>
<proteinExistence type="predicted"/>
<name>A0A8T0WAZ0_PANVG</name>
<feature type="signal peptide" evidence="1">
    <location>
        <begin position="1"/>
        <end position="17"/>
    </location>
</feature>
<comment type="caution">
    <text evidence="2">The sequence shown here is derived from an EMBL/GenBank/DDBJ whole genome shotgun (WGS) entry which is preliminary data.</text>
</comment>
<evidence type="ECO:0000313" key="3">
    <source>
        <dbReference type="Proteomes" id="UP000823388"/>
    </source>
</evidence>
<dbReference type="Proteomes" id="UP000823388">
    <property type="component" value="Chromosome 2K"/>
</dbReference>
<evidence type="ECO:0000313" key="2">
    <source>
        <dbReference type="EMBL" id="KAG2640419.1"/>
    </source>
</evidence>
<keyword evidence="1" id="KW-0732">Signal</keyword>
<gene>
    <name evidence="2" type="ORF">PVAP13_2KG094216</name>
</gene>
<keyword evidence="3" id="KW-1185">Reference proteome</keyword>
<organism evidence="2 3">
    <name type="scientific">Panicum virgatum</name>
    <name type="common">Blackwell switchgrass</name>
    <dbReference type="NCBI Taxonomy" id="38727"/>
    <lineage>
        <taxon>Eukaryota</taxon>
        <taxon>Viridiplantae</taxon>
        <taxon>Streptophyta</taxon>
        <taxon>Embryophyta</taxon>
        <taxon>Tracheophyta</taxon>
        <taxon>Spermatophyta</taxon>
        <taxon>Magnoliopsida</taxon>
        <taxon>Liliopsida</taxon>
        <taxon>Poales</taxon>
        <taxon>Poaceae</taxon>
        <taxon>PACMAD clade</taxon>
        <taxon>Panicoideae</taxon>
        <taxon>Panicodae</taxon>
        <taxon>Paniceae</taxon>
        <taxon>Panicinae</taxon>
        <taxon>Panicum</taxon>
        <taxon>Panicum sect. Hiantes</taxon>
    </lineage>
</organism>
<feature type="chain" id="PRO_5035875187" description="Secreted protein" evidence="1">
    <location>
        <begin position="18"/>
        <end position="126"/>
    </location>
</feature>
<evidence type="ECO:0008006" key="4">
    <source>
        <dbReference type="Google" id="ProtNLM"/>
    </source>
</evidence>